<comment type="caution">
    <text evidence="2">The sequence shown here is derived from an EMBL/GenBank/DDBJ whole genome shotgun (WGS) entry which is preliminary data.</text>
</comment>
<dbReference type="InterPro" id="IPR009078">
    <property type="entry name" value="Ferritin-like_SF"/>
</dbReference>
<evidence type="ECO:0000256" key="1">
    <source>
        <dbReference type="SAM" id="MobiDB-lite"/>
    </source>
</evidence>
<keyword evidence="3" id="KW-1185">Reference proteome</keyword>
<dbReference type="EMBL" id="RBZW01000058">
    <property type="protein sequence ID" value="THE63525.1"/>
    <property type="molecule type" value="Genomic_DNA"/>
</dbReference>
<dbReference type="Pfam" id="PF00268">
    <property type="entry name" value="Ribonuc_red_sm"/>
    <property type="match status" value="1"/>
</dbReference>
<evidence type="ECO:0000313" key="3">
    <source>
        <dbReference type="Proteomes" id="UP000318864"/>
    </source>
</evidence>
<dbReference type="Gene3D" id="1.10.620.20">
    <property type="entry name" value="Ribonucleotide Reductase, subunit A"/>
    <property type="match status" value="1"/>
</dbReference>
<dbReference type="AlphaFoldDB" id="A0A4S3TKQ2"/>
<dbReference type="GO" id="GO:0009263">
    <property type="term" value="P:deoxyribonucleotide biosynthetic process"/>
    <property type="evidence" value="ECO:0007669"/>
    <property type="project" value="InterPro"/>
</dbReference>
<sequence length="303" mass="33677">MATSSQPQMQLDDERRSHRYYRNAVERHWDPHDIDLEADLEGVAELSEPGFEALKESLAKFGAGEEAVTEDLAPLAVVLEDIDDQLFITTQLYEESKHADFFDRYWREVVHTEEQRRGQELSSPTADHWFDDAYDELFERNEEAMTRLLEEDTPETRAKAHCHYHMTIEGILAQTGYYGLTLAYGEDEDALPDLPGLVDGLTQIRGDEGRHVGFGMAQLKALVAEEDVDPSLIRETVGDLVPLVQSSLVDGGDGGDGGGADGPGPSPSELATYATQKHEQRMQQITSASADIPDVEELTQLDA</sequence>
<name>A0A4S3TKQ2_9EURY</name>
<dbReference type="RefSeq" id="WP_141465869.1">
    <property type="nucleotide sequence ID" value="NZ_RBZW01000058.1"/>
</dbReference>
<dbReference type="InterPro" id="IPR000358">
    <property type="entry name" value="RNR_small_fam"/>
</dbReference>
<accession>A0A4S3TKQ2</accession>
<dbReference type="OrthoDB" id="156360at2157"/>
<reference evidence="2 3" key="1">
    <citation type="submission" date="2018-10" db="EMBL/GenBank/DDBJ databases">
        <title>Natronolimnobius sp. XQ-INN 246 isolated from Inner Mongolia Autonomous Region of China.</title>
        <authorList>
            <person name="Xue Q."/>
        </authorList>
    </citation>
    <scope>NUCLEOTIDE SEQUENCE [LARGE SCALE GENOMIC DNA]</scope>
    <source>
        <strain evidence="2 3">XQ-INN 246</strain>
    </source>
</reference>
<dbReference type="InterPro" id="IPR012348">
    <property type="entry name" value="RNR-like"/>
</dbReference>
<protein>
    <submittedName>
        <fullName evidence="2">Ribonucleoside-diphosphate reductase</fullName>
    </submittedName>
</protein>
<proteinExistence type="predicted"/>
<dbReference type="GO" id="GO:0016491">
    <property type="term" value="F:oxidoreductase activity"/>
    <property type="evidence" value="ECO:0007669"/>
    <property type="project" value="InterPro"/>
</dbReference>
<organism evidence="2 3">
    <name type="scientific">Salinadaptatus halalkaliphilus</name>
    <dbReference type="NCBI Taxonomy" id="2419781"/>
    <lineage>
        <taxon>Archaea</taxon>
        <taxon>Methanobacteriati</taxon>
        <taxon>Methanobacteriota</taxon>
        <taxon>Stenosarchaea group</taxon>
        <taxon>Halobacteria</taxon>
        <taxon>Halobacteriales</taxon>
        <taxon>Natrialbaceae</taxon>
        <taxon>Salinadaptatus</taxon>
    </lineage>
</organism>
<evidence type="ECO:0000313" key="2">
    <source>
        <dbReference type="EMBL" id="THE63525.1"/>
    </source>
</evidence>
<feature type="compositionally biased region" description="Gly residues" evidence="1">
    <location>
        <begin position="251"/>
        <end position="262"/>
    </location>
</feature>
<dbReference type="SUPFAM" id="SSF47240">
    <property type="entry name" value="Ferritin-like"/>
    <property type="match status" value="1"/>
</dbReference>
<gene>
    <name evidence="2" type="ORF">D8Y22_17005</name>
</gene>
<feature type="compositionally biased region" description="Acidic residues" evidence="1">
    <location>
        <begin position="293"/>
        <end position="303"/>
    </location>
</feature>
<feature type="region of interest" description="Disordered" evidence="1">
    <location>
        <begin position="248"/>
        <end position="303"/>
    </location>
</feature>
<dbReference type="Proteomes" id="UP000318864">
    <property type="component" value="Unassembled WGS sequence"/>
</dbReference>